<name>A0A8H4RK93_9HELO</name>
<dbReference type="GO" id="GO:0005741">
    <property type="term" value="C:mitochondrial outer membrane"/>
    <property type="evidence" value="ECO:0007669"/>
    <property type="project" value="TreeGrafter"/>
</dbReference>
<dbReference type="Proteomes" id="UP000566819">
    <property type="component" value="Unassembled WGS sequence"/>
</dbReference>
<evidence type="ECO:0000313" key="6">
    <source>
        <dbReference type="Proteomes" id="UP000566819"/>
    </source>
</evidence>
<evidence type="ECO:0000256" key="1">
    <source>
        <dbReference type="ARBA" id="ARBA00022741"/>
    </source>
</evidence>
<dbReference type="PANTHER" id="PTHR45644">
    <property type="entry name" value="AAA ATPASE, PUTATIVE (AFU_ORTHOLOGUE AFUA_2G12920)-RELATED-RELATED"/>
    <property type="match status" value="1"/>
</dbReference>
<keyword evidence="1" id="KW-0547">Nucleotide-binding</keyword>
<dbReference type="InterPro" id="IPR027417">
    <property type="entry name" value="P-loop_NTPase"/>
</dbReference>
<feature type="region of interest" description="Disordered" evidence="3">
    <location>
        <begin position="185"/>
        <end position="225"/>
    </location>
</feature>
<evidence type="ECO:0000256" key="3">
    <source>
        <dbReference type="SAM" id="MobiDB-lite"/>
    </source>
</evidence>
<dbReference type="Gene3D" id="1.10.8.60">
    <property type="match status" value="1"/>
</dbReference>
<feature type="region of interest" description="Disordered" evidence="3">
    <location>
        <begin position="785"/>
        <end position="815"/>
    </location>
</feature>
<keyword evidence="6" id="KW-1185">Reference proteome</keyword>
<keyword evidence="2" id="KW-0067">ATP-binding</keyword>
<dbReference type="EMBL" id="JAAMPI010000560">
    <property type="protein sequence ID" value="KAF4630336.1"/>
    <property type="molecule type" value="Genomic_DNA"/>
</dbReference>
<dbReference type="Pfam" id="PF11905">
    <property type="entry name" value="DUF3425"/>
    <property type="match status" value="1"/>
</dbReference>
<feature type="compositionally biased region" description="Polar residues" evidence="3">
    <location>
        <begin position="796"/>
        <end position="810"/>
    </location>
</feature>
<reference evidence="5 6" key="1">
    <citation type="submission" date="2020-03" db="EMBL/GenBank/DDBJ databases">
        <title>Draft Genome Sequence of Cudoniella acicularis.</title>
        <authorList>
            <person name="Buettner E."/>
            <person name="Kellner H."/>
        </authorList>
    </citation>
    <scope>NUCLEOTIDE SEQUENCE [LARGE SCALE GENOMIC DNA]</scope>
    <source>
        <strain evidence="5 6">DSM 108380</strain>
    </source>
</reference>
<protein>
    <recommendedName>
        <fullName evidence="4">ATPase AAA-type core domain-containing protein</fullName>
    </recommendedName>
</protein>
<comment type="caution">
    <text evidence="5">The sequence shown here is derived from an EMBL/GenBank/DDBJ whole genome shotgun (WGS) entry which is preliminary data.</text>
</comment>
<feature type="compositionally biased region" description="Basic and acidic residues" evidence="3">
    <location>
        <begin position="187"/>
        <end position="197"/>
    </location>
</feature>
<organism evidence="5 6">
    <name type="scientific">Cudoniella acicularis</name>
    <dbReference type="NCBI Taxonomy" id="354080"/>
    <lineage>
        <taxon>Eukaryota</taxon>
        <taxon>Fungi</taxon>
        <taxon>Dikarya</taxon>
        <taxon>Ascomycota</taxon>
        <taxon>Pezizomycotina</taxon>
        <taxon>Leotiomycetes</taxon>
        <taxon>Helotiales</taxon>
        <taxon>Tricladiaceae</taxon>
        <taxon>Cudoniella</taxon>
    </lineage>
</organism>
<dbReference type="AlphaFoldDB" id="A0A8H4RK93"/>
<dbReference type="InterPro" id="IPR051701">
    <property type="entry name" value="Mito_OM_Translocase_MSP1"/>
</dbReference>
<dbReference type="OrthoDB" id="39734at2759"/>
<dbReference type="Pfam" id="PF00004">
    <property type="entry name" value="AAA"/>
    <property type="match status" value="1"/>
</dbReference>
<dbReference type="Gene3D" id="3.40.50.300">
    <property type="entry name" value="P-loop containing nucleotide triphosphate hydrolases"/>
    <property type="match status" value="1"/>
</dbReference>
<dbReference type="InterPro" id="IPR003959">
    <property type="entry name" value="ATPase_AAA_core"/>
</dbReference>
<evidence type="ECO:0000256" key="2">
    <source>
        <dbReference type="ARBA" id="ARBA00022840"/>
    </source>
</evidence>
<accession>A0A8H4RK93</accession>
<dbReference type="InterPro" id="IPR021833">
    <property type="entry name" value="DUF3425"/>
</dbReference>
<dbReference type="SUPFAM" id="SSF52540">
    <property type="entry name" value="P-loop containing nucleoside triphosphate hydrolases"/>
    <property type="match status" value="1"/>
</dbReference>
<gene>
    <name evidence="5" type="ORF">G7Y89_g7799</name>
</gene>
<evidence type="ECO:0000313" key="5">
    <source>
        <dbReference type="EMBL" id="KAF4630336.1"/>
    </source>
</evidence>
<evidence type="ECO:0000259" key="4">
    <source>
        <dbReference type="Pfam" id="PF00004"/>
    </source>
</evidence>
<dbReference type="PANTHER" id="PTHR45644:SF56">
    <property type="entry name" value="AAA ATPASE, PUTATIVE (AFU_ORTHOLOGUE AFUA_2G12920)-RELATED"/>
    <property type="match status" value="1"/>
</dbReference>
<feature type="compositionally biased region" description="Polar residues" evidence="3">
    <location>
        <begin position="208"/>
        <end position="221"/>
    </location>
</feature>
<dbReference type="GO" id="GO:0016887">
    <property type="term" value="F:ATP hydrolysis activity"/>
    <property type="evidence" value="ECO:0007669"/>
    <property type="project" value="InterPro"/>
</dbReference>
<sequence>MIHASMAEVETKWVGETEKITKAMFNLGRMLAPAIIFIDEAHALFRARGDQHRGYERSRMSQLLVETDGLTGAGNSNAPFLLLATNFPHQLDNAVLRRVPGHLFIAMPSPDARERIFGICLRDERRAADLDLRALAIQTNWYTGSDIRTVGIQAALISLADIREFAMEFDPAAVVKMDSVKALKTKAAGDEEGKTETKGNSSDEEDSPTTTGHLNRVNQDRFSYPPISDSNTNVSIWDAYRPIPKIRLLRLFPGRNLEPLECSLEISSPFSRIDLGRPKKNPLNPTSYKAISYTWGDDGGGHAKHTFDMATRLCAKSEPPRDNEEYTKMEYRHGNTFRAQRYLTFALHFAHDELEQKLKDRSNVDRVKELFKKSWFHRMWIRQEIGYAPKALVLCGESEINWDFLEWFRSWMGFKCHISTGGTNMRLGNFRDAKYFTKNSAESFFDLLLESGKYEFSEPRDRIFALLSHPSAYEGLKYLTYQEIHQRDNAREIELLEERPSPRDSSSSKYSRDNIDTTKISLTSDKGQSEIAKDGEIRKLYAFISEARRLTDYGRPIEDNYLEITKAILVKSGSLRILSAVRHNPNNSKLGDFQSWTVKVSSQQAVEIDGDVLKCSGILIDTITPTTEPIIQKSFLDLDTLMKFWKNLLDWETPQFLTGSEIFKAYQRVLTSDNVGSSFVSMLGLGPDDEKMLRDFAVYWIPFYNVTQKFQPEIDIAPKSFPIPEMEEVAKHGNSGDFVNHTLSISRGLRAFQTREGFLGTGPGILEEGDIVCILPSSVPPLLAVRSSPEKDDSSGKVNEASSRSGQQPLPTAPVELSVFGPNSSALQGQAFLDPTMDSHFIVMHGMTASAAFTCIAHVLELNCTQEPGFNVRALPCNLPLPIVPTVQQQIIPHKVYVDMLPWSSLRDRILSSLTAINESEIIQDMASGDLKVWGSTPWEPMGWEIGSNFATKWWFLMDDGIMQTTNFWRSQRGEEPLVLKSF</sequence>
<dbReference type="GO" id="GO:0005524">
    <property type="term" value="F:ATP binding"/>
    <property type="evidence" value="ECO:0007669"/>
    <property type="project" value="UniProtKB-KW"/>
</dbReference>
<feature type="domain" description="ATPase AAA-type core" evidence="4">
    <location>
        <begin position="2"/>
        <end position="104"/>
    </location>
</feature>
<proteinExistence type="predicted"/>